<dbReference type="PANTHER" id="PTHR42038:SF2">
    <property type="entry name" value="TERPENE CYCLASE AUSL"/>
    <property type="match status" value="1"/>
</dbReference>
<reference evidence="6" key="1">
    <citation type="submission" date="2016-09" db="EMBL/GenBank/DDBJ databases">
        <title>Genome sequence of Chlorobaculum limnaeum.</title>
        <authorList>
            <person name="Liu Z."/>
            <person name="Tank M."/>
            <person name="Bryant D.A."/>
        </authorList>
    </citation>
    <scope>NUCLEOTIDE SEQUENCE [LARGE SCALE GENOMIC DNA]</scope>
    <source>
        <strain evidence="6">DSM 1677</strain>
    </source>
</reference>
<accession>A0A1D8D0C7</accession>
<organism evidence="6 7">
    <name type="scientific">Chlorobaculum limnaeum</name>
    <dbReference type="NCBI Taxonomy" id="274537"/>
    <lineage>
        <taxon>Bacteria</taxon>
        <taxon>Pseudomonadati</taxon>
        <taxon>Chlorobiota</taxon>
        <taxon>Chlorobiia</taxon>
        <taxon>Chlorobiales</taxon>
        <taxon>Chlorobiaceae</taxon>
        <taxon>Chlorobaculum</taxon>
    </lineage>
</organism>
<dbReference type="AlphaFoldDB" id="A0A1D8D0C7"/>
<dbReference type="PANTHER" id="PTHR42038">
    <property type="match status" value="1"/>
</dbReference>
<evidence type="ECO:0000256" key="4">
    <source>
        <dbReference type="ARBA" id="ARBA00023136"/>
    </source>
</evidence>
<feature type="transmembrane region" description="Helical" evidence="5">
    <location>
        <begin position="190"/>
        <end position="210"/>
    </location>
</feature>
<dbReference type="STRING" id="274537.BIU88_11215"/>
<keyword evidence="3 5" id="KW-1133">Transmembrane helix</keyword>
<feature type="transmembrane region" description="Helical" evidence="5">
    <location>
        <begin position="36"/>
        <end position="57"/>
    </location>
</feature>
<evidence type="ECO:0008006" key="8">
    <source>
        <dbReference type="Google" id="ProtNLM"/>
    </source>
</evidence>
<comment type="subcellular location">
    <subcellularLocation>
        <location evidence="1">Membrane</location>
        <topology evidence="1">Multi-pass membrane protein</topology>
    </subcellularLocation>
</comment>
<dbReference type="KEGG" id="clz:BIU88_11215"/>
<dbReference type="RefSeq" id="WP_069810842.1">
    <property type="nucleotide sequence ID" value="NZ_CP017305.1"/>
</dbReference>
<proteinExistence type="predicted"/>
<evidence type="ECO:0000256" key="5">
    <source>
        <dbReference type="SAM" id="Phobius"/>
    </source>
</evidence>
<sequence>MESTQDYSTLLILLGGLSGIALYAEAVRVGLRDKSYAIPVWVIGLNFSWAVIHSLFAGKIEGASLPVLIVAVRIALDIVVLYTWFKFGGRHFPENPGERWFVPWSLLVIVVAFILHSTVIMQFGISPGLAYTAVMQNFVMSLLFIAMLARRKRRKAQSMIIAVAKLTGSLSMTTLCGVIGHEALDGPNTLLLVIGSLSCLFDLIYIALLSQAKPYEKREKGQATIVQQNMTGGEFDAFRS</sequence>
<dbReference type="OrthoDB" id="7825963at2"/>
<feature type="transmembrane region" description="Helical" evidence="5">
    <location>
        <begin position="6"/>
        <end position="24"/>
    </location>
</feature>
<feature type="transmembrane region" description="Helical" evidence="5">
    <location>
        <begin position="101"/>
        <end position="123"/>
    </location>
</feature>
<evidence type="ECO:0000256" key="2">
    <source>
        <dbReference type="ARBA" id="ARBA00022692"/>
    </source>
</evidence>
<keyword evidence="7" id="KW-1185">Reference proteome</keyword>
<evidence type="ECO:0000313" key="6">
    <source>
        <dbReference type="EMBL" id="AOS84650.1"/>
    </source>
</evidence>
<feature type="transmembrane region" description="Helical" evidence="5">
    <location>
        <begin position="129"/>
        <end position="148"/>
    </location>
</feature>
<evidence type="ECO:0000313" key="7">
    <source>
        <dbReference type="Proteomes" id="UP000095185"/>
    </source>
</evidence>
<dbReference type="EMBL" id="CP017305">
    <property type="protein sequence ID" value="AOS84650.1"/>
    <property type="molecule type" value="Genomic_DNA"/>
</dbReference>
<feature type="transmembrane region" description="Helical" evidence="5">
    <location>
        <begin position="160"/>
        <end position="184"/>
    </location>
</feature>
<keyword evidence="2 5" id="KW-0812">Transmembrane</keyword>
<dbReference type="Proteomes" id="UP000095185">
    <property type="component" value="Chromosome"/>
</dbReference>
<dbReference type="Pfam" id="PF25129">
    <property type="entry name" value="Pyr4-TMTC"/>
    <property type="match status" value="1"/>
</dbReference>
<dbReference type="GO" id="GO:0016020">
    <property type="term" value="C:membrane"/>
    <property type="evidence" value="ECO:0007669"/>
    <property type="project" value="UniProtKB-SubCell"/>
</dbReference>
<feature type="transmembrane region" description="Helical" evidence="5">
    <location>
        <begin position="63"/>
        <end position="85"/>
    </location>
</feature>
<protein>
    <recommendedName>
        <fullName evidence="8">PQ-loop repeat-containing protein</fullName>
    </recommendedName>
</protein>
<dbReference type="InterPro" id="IPR039020">
    <property type="entry name" value="PaxB-like"/>
</dbReference>
<evidence type="ECO:0000256" key="1">
    <source>
        <dbReference type="ARBA" id="ARBA00004141"/>
    </source>
</evidence>
<gene>
    <name evidence="6" type="ORF">BIU88_11215</name>
</gene>
<name>A0A1D8D0C7_CHLLM</name>
<keyword evidence="4 5" id="KW-0472">Membrane</keyword>
<dbReference type="GO" id="GO:0016829">
    <property type="term" value="F:lyase activity"/>
    <property type="evidence" value="ECO:0007669"/>
    <property type="project" value="InterPro"/>
</dbReference>
<evidence type="ECO:0000256" key="3">
    <source>
        <dbReference type="ARBA" id="ARBA00022989"/>
    </source>
</evidence>